<keyword evidence="3" id="KW-0418">Kinase</keyword>
<organism evidence="5 6">
    <name type="scientific">Adineta ricciae</name>
    <name type="common">Rotifer</name>
    <dbReference type="NCBI Taxonomy" id="249248"/>
    <lineage>
        <taxon>Eukaryota</taxon>
        <taxon>Metazoa</taxon>
        <taxon>Spiralia</taxon>
        <taxon>Gnathifera</taxon>
        <taxon>Rotifera</taxon>
        <taxon>Eurotatoria</taxon>
        <taxon>Bdelloidea</taxon>
        <taxon>Adinetida</taxon>
        <taxon>Adinetidae</taxon>
        <taxon>Adineta</taxon>
    </lineage>
</organism>
<dbReference type="PRINTS" id="PR00990">
    <property type="entry name" value="RIBOKINASE"/>
</dbReference>
<dbReference type="Gene3D" id="3.40.1190.20">
    <property type="match status" value="1"/>
</dbReference>
<evidence type="ECO:0000256" key="1">
    <source>
        <dbReference type="ARBA" id="ARBA00010688"/>
    </source>
</evidence>
<dbReference type="InterPro" id="IPR029056">
    <property type="entry name" value="Ribokinase-like"/>
</dbReference>
<evidence type="ECO:0000256" key="2">
    <source>
        <dbReference type="ARBA" id="ARBA00022679"/>
    </source>
</evidence>
<dbReference type="GO" id="GO:0006796">
    <property type="term" value="P:phosphate-containing compound metabolic process"/>
    <property type="evidence" value="ECO:0007669"/>
    <property type="project" value="UniProtKB-ARBA"/>
</dbReference>
<keyword evidence="2" id="KW-0808">Transferase</keyword>
<evidence type="ECO:0000259" key="4">
    <source>
        <dbReference type="Pfam" id="PF00294"/>
    </source>
</evidence>
<feature type="domain" description="Carbohydrate kinase PfkB" evidence="4">
    <location>
        <begin position="1"/>
        <end position="225"/>
    </location>
</feature>
<feature type="domain" description="Carbohydrate kinase PfkB" evidence="4">
    <location>
        <begin position="263"/>
        <end position="320"/>
    </location>
</feature>
<dbReference type="InterPro" id="IPR052562">
    <property type="entry name" value="Ketohexokinase-related"/>
</dbReference>
<sequence>MTDLLIFGAACLDYIAQVDHFPQPDEKLRTHSLTICGGGNAGNTATCLSRLGVKLKLMTKIGHDTNGERILQDFRNESNIDTSTILIDLLMTSPMTYTIVDTTSATRTCLFSAKNEQILTSDIQPDCLDQINFIHFDSRSTEAAVSLAKLAKSKSILCSLDLERERPHLDQLIPLMDYIITTENYSLRVCHDSSLIATAKRLLQTCKFVIITCGKNGSILVERSNKSTSLLIKNNLDSGSFVTQEIHQLDGEDYLVWRCTAWPVKQDEIMDTTGCGDAFIGGILYGLLKEESWSRDQLLRFASYIAMCKIKGIGARSTLPYLSAIDMNLFG</sequence>
<dbReference type="Pfam" id="PF00294">
    <property type="entry name" value="PfkB"/>
    <property type="match status" value="2"/>
</dbReference>
<accession>A0A813TE25</accession>
<dbReference type="Proteomes" id="UP000663828">
    <property type="component" value="Unassembled WGS sequence"/>
</dbReference>
<dbReference type="EMBL" id="CAJNOR010000125">
    <property type="protein sequence ID" value="CAF0808030.1"/>
    <property type="molecule type" value="Genomic_DNA"/>
</dbReference>
<evidence type="ECO:0000313" key="5">
    <source>
        <dbReference type="EMBL" id="CAF0808030.1"/>
    </source>
</evidence>
<comment type="caution">
    <text evidence="5">The sequence shown here is derived from an EMBL/GenBank/DDBJ whole genome shotgun (WGS) entry which is preliminary data.</text>
</comment>
<dbReference type="PROSITE" id="PS00583">
    <property type="entry name" value="PFKB_KINASES_1"/>
    <property type="match status" value="1"/>
</dbReference>
<dbReference type="InterPro" id="IPR011611">
    <property type="entry name" value="PfkB_dom"/>
</dbReference>
<gene>
    <name evidence="5" type="ORF">XAT740_LOCUS3318</name>
</gene>
<proteinExistence type="inferred from homology"/>
<keyword evidence="6" id="KW-1185">Reference proteome</keyword>
<evidence type="ECO:0000313" key="6">
    <source>
        <dbReference type="Proteomes" id="UP000663828"/>
    </source>
</evidence>
<dbReference type="InterPro" id="IPR002139">
    <property type="entry name" value="Ribo/fructo_kinase"/>
</dbReference>
<protein>
    <recommendedName>
        <fullName evidence="4">Carbohydrate kinase PfkB domain-containing protein</fullName>
    </recommendedName>
</protein>
<dbReference type="InterPro" id="IPR002173">
    <property type="entry name" value="Carboh/pur_kinase_PfkB_CS"/>
</dbReference>
<dbReference type="SUPFAM" id="SSF53613">
    <property type="entry name" value="Ribokinase-like"/>
    <property type="match status" value="1"/>
</dbReference>
<evidence type="ECO:0000256" key="3">
    <source>
        <dbReference type="ARBA" id="ARBA00022777"/>
    </source>
</evidence>
<name>A0A813TE25_ADIRI</name>
<comment type="similarity">
    <text evidence="1">Belongs to the carbohydrate kinase PfkB family.</text>
</comment>
<dbReference type="PANTHER" id="PTHR42774:SF3">
    <property type="entry name" value="KETOHEXOKINASE"/>
    <property type="match status" value="1"/>
</dbReference>
<dbReference type="GO" id="GO:0016301">
    <property type="term" value="F:kinase activity"/>
    <property type="evidence" value="ECO:0007669"/>
    <property type="project" value="UniProtKB-KW"/>
</dbReference>
<dbReference type="AlphaFoldDB" id="A0A813TE25"/>
<dbReference type="PANTHER" id="PTHR42774">
    <property type="entry name" value="PHOSPHOTRANSFERASE SYSTEM TRANSPORT PROTEIN"/>
    <property type="match status" value="1"/>
</dbReference>
<reference evidence="5" key="1">
    <citation type="submission" date="2021-02" db="EMBL/GenBank/DDBJ databases">
        <authorList>
            <person name="Nowell W R."/>
        </authorList>
    </citation>
    <scope>NUCLEOTIDE SEQUENCE</scope>
</reference>